<feature type="transmembrane region" description="Helical" evidence="1">
    <location>
        <begin position="343"/>
        <end position="362"/>
    </location>
</feature>
<feature type="transmembrane region" description="Helical" evidence="1">
    <location>
        <begin position="267"/>
        <end position="284"/>
    </location>
</feature>
<name>A0A839EG64_9MICO</name>
<feature type="transmembrane region" description="Helical" evidence="1">
    <location>
        <begin position="231"/>
        <end position="255"/>
    </location>
</feature>
<dbReference type="RefSeq" id="WP_182491108.1">
    <property type="nucleotide sequence ID" value="NZ_BAAAOV010000004.1"/>
</dbReference>
<reference evidence="2 3" key="1">
    <citation type="submission" date="2020-07" db="EMBL/GenBank/DDBJ databases">
        <title>Sequencing the genomes of 1000 actinobacteria strains.</title>
        <authorList>
            <person name="Klenk H.-P."/>
        </authorList>
    </citation>
    <scope>NUCLEOTIDE SEQUENCE [LARGE SCALE GENOMIC DNA]</scope>
    <source>
        <strain evidence="2 3">DSM 19663</strain>
    </source>
</reference>
<feature type="transmembrane region" description="Helical" evidence="1">
    <location>
        <begin position="112"/>
        <end position="138"/>
    </location>
</feature>
<feature type="transmembrane region" description="Helical" evidence="1">
    <location>
        <begin position="20"/>
        <end position="45"/>
    </location>
</feature>
<keyword evidence="1" id="KW-0812">Transmembrane</keyword>
<evidence type="ECO:0000313" key="2">
    <source>
        <dbReference type="EMBL" id="MBA8848315.1"/>
    </source>
</evidence>
<feature type="transmembrane region" description="Helical" evidence="1">
    <location>
        <begin position="291"/>
        <end position="311"/>
    </location>
</feature>
<keyword evidence="3" id="KW-1185">Reference proteome</keyword>
<dbReference type="Proteomes" id="UP000585905">
    <property type="component" value="Unassembled WGS sequence"/>
</dbReference>
<feature type="transmembrane region" description="Helical" evidence="1">
    <location>
        <begin position="52"/>
        <end position="71"/>
    </location>
</feature>
<protein>
    <submittedName>
        <fullName evidence="2">Uncharacterized protein</fullName>
    </submittedName>
</protein>
<evidence type="ECO:0000313" key="3">
    <source>
        <dbReference type="Proteomes" id="UP000585905"/>
    </source>
</evidence>
<proteinExistence type="predicted"/>
<feature type="transmembrane region" description="Helical" evidence="1">
    <location>
        <begin position="368"/>
        <end position="385"/>
    </location>
</feature>
<organism evidence="2 3">
    <name type="scientific">Microcella alkalica</name>
    <dbReference type="NCBI Taxonomy" id="355930"/>
    <lineage>
        <taxon>Bacteria</taxon>
        <taxon>Bacillati</taxon>
        <taxon>Actinomycetota</taxon>
        <taxon>Actinomycetes</taxon>
        <taxon>Micrococcales</taxon>
        <taxon>Microbacteriaceae</taxon>
        <taxon>Microcella</taxon>
    </lineage>
</organism>
<feature type="transmembrane region" description="Helical" evidence="1">
    <location>
        <begin position="83"/>
        <end position="105"/>
    </location>
</feature>
<keyword evidence="1" id="KW-0472">Membrane</keyword>
<gene>
    <name evidence="2" type="ORF">FHX53_001914</name>
</gene>
<dbReference type="EMBL" id="JACGWX010000004">
    <property type="protein sequence ID" value="MBA8848315.1"/>
    <property type="molecule type" value="Genomic_DNA"/>
</dbReference>
<feature type="transmembrane region" description="Helical" evidence="1">
    <location>
        <begin position="317"/>
        <end position="336"/>
    </location>
</feature>
<accession>A0A839EG64</accession>
<dbReference type="AlphaFoldDB" id="A0A839EG64"/>
<evidence type="ECO:0000256" key="1">
    <source>
        <dbReference type="SAM" id="Phobius"/>
    </source>
</evidence>
<sequence>MSTSPPAPPAPFRPLAHEPLLSPGVARALVLALVVATLGLGAGVLGRPELTGLLRTAGILIAASALVTLLARRGEDRLERTPAIGAIVMAIASGLSAVAIIWLLNSGPDRPIGIVGSVASIGIITAAASAAASTAVLIRPHVEAMAAHVWSGIAGAGFAIPFMAAGAPPELIMAGAVLIGVVDRAGHRRRARALEARERAIALGGGARVDPRDEFRARERGPQFERGSLRLVLALGCTAIGSVVVAWAIGIAVGAASGDDAGGGQGFAAASLAAIPLAVQLALMRGAVARLRAWLAVGGGMLGLASIALIAAPLDPVFFAAVAVQSVAVALLAGALARRGFSVSTEGAVLVAIVAATAWWLVVVSTGGLVLAFVSVVTTLLALRRRGRGARRNRRAAVERGAAR</sequence>
<feature type="transmembrane region" description="Helical" evidence="1">
    <location>
        <begin position="158"/>
        <end position="182"/>
    </location>
</feature>
<keyword evidence="1" id="KW-1133">Transmembrane helix</keyword>
<comment type="caution">
    <text evidence="2">The sequence shown here is derived from an EMBL/GenBank/DDBJ whole genome shotgun (WGS) entry which is preliminary data.</text>
</comment>